<feature type="transmembrane region" description="Helical" evidence="5">
    <location>
        <begin position="12"/>
        <end position="33"/>
    </location>
</feature>
<feature type="transmembrane region" description="Helical" evidence="5">
    <location>
        <begin position="40"/>
        <end position="60"/>
    </location>
</feature>
<evidence type="ECO:0000256" key="1">
    <source>
        <dbReference type="ARBA" id="ARBA00004127"/>
    </source>
</evidence>
<protein>
    <submittedName>
        <fullName evidence="6">Isoprenylcysteine carboxylmethyltransferase family protein</fullName>
    </submittedName>
</protein>
<feature type="transmembrane region" description="Helical" evidence="5">
    <location>
        <begin position="95"/>
        <end position="122"/>
    </location>
</feature>
<keyword evidence="4 5" id="KW-0472">Membrane</keyword>
<proteinExistence type="predicted"/>
<dbReference type="GO" id="GO:0012505">
    <property type="term" value="C:endomembrane system"/>
    <property type="evidence" value="ECO:0007669"/>
    <property type="project" value="UniProtKB-SubCell"/>
</dbReference>
<dbReference type="InterPro" id="IPR007318">
    <property type="entry name" value="Phopholipid_MeTrfase"/>
</dbReference>
<gene>
    <name evidence="6" type="ORF">J2R62_13345</name>
</gene>
<dbReference type="AlphaFoldDB" id="A0A8I2B3V0"/>
<dbReference type="Gene3D" id="1.20.120.1630">
    <property type="match status" value="1"/>
</dbReference>
<dbReference type="Proteomes" id="UP000664658">
    <property type="component" value="Unassembled WGS sequence"/>
</dbReference>
<dbReference type="PANTHER" id="PTHR12714">
    <property type="entry name" value="PROTEIN-S ISOPRENYLCYSTEINE O-METHYLTRANSFERASE"/>
    <property type="match status" value="1"/>
</dbReference>
<dbReference type="PANTHER" id="PTHR12714:SF24">
    <property type="entry name" value="SLR1182 PROTEIN"/>
    <property type="match status" value="1"/>
</dbReference>
<evidence type="ECO:0000256" key="2">
    <source>
        <dbReference type="ARBA" id="ARBA00022692"/>
    </source>
</evidence>
<evidence type="ECO:0000256" key="3">
    <source>
        <dbReference type="ARBA" id="ARBA00022989"/>
    </source>
</evidence>
<sequence>MPNLDNRIPPPLIAASAALLIGLLSFLPGHFPLPHGLRIALIIALFGMGILLGIGGVIAFKRAQTTVNPLKPETASALVVGGVYQYSRNPMYTGLALWLVAWALYLDSVVALAGVAVFVGYMTRFQIKPEERAMQALFGAQFELYKARVRRWL</sequence>
<dbReference type="EMBL" id="JAFNAA010000015">
    <property type="protein sequence ID" value="MBO1109181.1"/>
    <property type="molecule type" value="Genomic_DNA"/>
</dbReference>
<comment type="subcellular location">
    <subcellularLocation>
        <location evidence="1">Endomembrane system</location>
        <topology evidence="1">Multi-pass membrane protein</topology>
    </subcellularLocation>
</comment>
<accession>A0A8I2B3V0</accession>
<evidence type="ECO:0000313" key="6">
    <source>
        <dbReference type="EMBL" id="MBO1109181.1"/>
    </source>
</evidence>
<keyword evidence="6" id="KW-0808">Transferase</keyword>
<evidence type="ECO:0000313" key="7">
    <source>
        <dbReference type="Proteomes" id="UP000664658"/>
    </source>
</evidence>
<organism evidence="6 7">
    <name type="scientific">Plesiomonas shigelloides</name>
    <name type="common">Aeromonas shigelloides</name>
    <dbReference type="NCBI Taxonomy" id="703"/>
    <lineage>
        <taxon>Bacteria</taxon>
        <taxon>Pseudomonadati</taxon>
        <taxon>Pseudomonadota</taxon>
        <taxon>Gammaproteobacteria</taxon>
        <taxon>Enterobacterales</taxon>
        <taxon>Enterobacteriaceae</taxon>
        <taxon>Plesiomonas</taxon>
    </lineage>
</organism>
<comment type="caution">
    <text evidence="6">The sequence shown here is derived from an EMBL/GenBank/DDBJ whole genome shotgun (WGS) entry which is preliminary data.</text>
</comment>
<keyword evidence="6" id="KW-0489">Methyltransferase</keyword>
<dbReference type="RefSeq" id="WP_207542423.1">
    <property type="nucleotide sequence ID" value="NZ_JAFNAA010000015.1"/>
</dbReference>
<dbReference type="Pfam" id="PF04191">
    <property type="entry name" value="PEMT"/>
    <property type="match status" value="1"/>
</dbReference>
<evidence type="ECO:0000256" key="5">
    <source>
        <dbReference type="SAM" id="Phobius"/>
    </source>
</evidence>
<dbReference type="GO" id="GO:0008168">
    <property type="term" value="F:methyltransferase activity"/>
    <property type="evidence" value="ECO:0007669"/>
    <property type="project" value="UniProtKB-KW"/>
</dbReference>
<reference evidence="6" key="1">
    <citation type="submission" date="2021-03" db="EMBL/GenBank/DDBJ databases">
        <title>Plesiomonas shigelloides zfcc0051, isolated from zebrafish feces.</title>
        <authorList>
            <person name="Vanderhoek Z."/>
            <person name="Gaulke C."/>
        </authorList>
    </citation>
    <scope>NUCLEOTIDE SEQUENCE</scope>
    <source>
        <strain evidence="6">Zfcc0051</strain>
    </source>
</reference>
<dbReference type="GO" id="GO:0032259">
    <property type="term" value="P:methylation"/>
    <property type="evidence" value="ECO:0007669"/>
    <property type="project" value="UniProtKB-KW"/>
</dbReference>
<keyword evidence="3 5" id="KW-1133">Transmembrane helix</keyword>
<keyword evidence="2 5" id="KW-0812">Transmembrane</keyword>
<evidence type="ECO:0000256" key="4">
    <source>
        <dbReference type="ARBA" id="ARBA00023136"/>
    </source>
</evidence>
<name>A0A8I2B3V0_PLESH</name>